<accession>A0A8K0PK09</accession>
<evidence type="ECO:0000313" key="4">
    <source>
        <dbReference type="Proteomes" id="UP000809789"/>
    </source>
</evidence>
<sequence length="404" mass="44986">MQVQPFPGPRRLSILAEKILVHGRVGSLPEKLIAAKVNTERSKVVMSVPAADPAAAQSAPLPDGLDSSPSTPPKQQLHLFSNSSPAPSPNGTKFTIITNVATPKTHSILSAMEVSMESPASTPDTSPWIGGHGLVNTGLGKSGRVIERLMAENDRLRREIKAEITKREELTRAVATAKPKLEKLETENARLVNIKGMDDAVIKRRERKIEELKAELDSEKARREDAEKRAADSEKERDEVVESLRKDLAVTREEARHSAVHAEILQTSHVQLAKEYRQRIAGLHKGLRDLEGQKEEDRKRLARLDVVGGQMRGEVERMRRMHAELLNVWHKFETSKNLEVEGIQEGARKLSVGIDEKEKEKVKLAEDMVEVMGRMKWVLNLDSLQRGAHSPPLSPDDTSKNPPQ</sequence>
<protein>
    <recommendedName>
        <fullName evidence="5">SWI5-dependent HO expression protein 3</fullName>
    </recommendedName>
</protein>
<feature type="compositionally biased region" description="Low complexity" evidence="2">
    <location>
        <begin position="49"/>
        <end position="62"/>
    </location>
</feature>
<gene>
    <name evidence="3" type="ORF">KVT40_000177</name>
</gene>
<feature type="compositionally biased region" description="Polar residues" evidence="2">
    <location>
        <begin position="78"/>
        <end position="91"/>
    </location>
</feature>
<feature type="coiled-coil region" evidence="1">
    <location>
        <begin position="146"/>
        <end position="173"/>
    </location>
</feature>
<keyword evidence="4" id="KW-1185">Reference proteome</keyword>
<reference evidence="3" key="1">
    <citation type="submission" date="2021-07" db="EMBL/GenBank/DDBJ databases">
        <title>Elsinoe batatas strain:CRI-CJ2 Genome sequencing and assembly.</title>
        <authorList>
            <person name="Huang L."/>
        </authorList>
    </citation>
    <scope>NUCLEOTIDE SEQUENCE</scope>
    <source>
        <strain evidence="3">CRI-CJ2</strain>
    </source>
</reference>
<dbReference type="EMBL" id="JAESVG020000001">
    <property type="protein sequence ID" value="KAG8631037.1"/>
    <property type="molecule type" value="Genomic_DNA"/>
</dbReference>
<keyword evidence="1" id="KW-0175">Coiled coil</keyword>
<feature type="region of interest" description="Disordered" evidence="2">
    <location>
        <begin position="383"/>
        <end position="404"/>
    </location>
</feature>
<evidence type="ECO:0000313" key="3">
    <source>
        <dbReference type="EMBL" id="KAG8631037.1"/>
    </source>
</evidence>
<name>A0A8K0PK09_9PEZI</name>
<feature type="region of interest" description="Disordered" evidence="2">
    <location>
        <begin position="48"/>
        <end position="91"/>
    </location>
</feature>
<evidence type="ECO:0008006" key="5">
    <source>
        <dbReference type="Google" id="ProtNLM"/>
    </source>
</evidence>
<feature type="coiled-coil region" evidence="1">
    <location>
        <begin position="273"/>
        <end position="307"/>
    </location>
</feature>
<dbReference type="AlphaFoldDB" id="A0A8K0PK09"/>
<comment type="caution">
    <text evidence="3">The sequence shown here is derived from an EMBL/GenBank/DDBJ whole genome shotgun (WGS) entry which is preliminary data.</text>
</comment>
<dbReference type="OrthoDB" id="3918393at2759"/>
<proteinExistence type="predicted"/>
<dbReference type="Proteomes" id="UP000809789">
    <property type="component" value="Unassembled WGS sequence"/>
</dbReference>
<feature type="region of interest" description="Disordered" evidence="2">
    <location>
        <begin position="217"/>
        <end position="238"/>
    </location>
</feature>
<evidence type="ECO:0000256" key="1">
    <source>
        <dbReference type="SAM" id="Coils"/>
    </source>
</evidence>
<organism evidence="3 4">
    <name type="scientific">Elsinoe batatas</name>
    <dbReference type="NCBI Taxonomy" id="2601811"/>
    <lineage>
        <taxon>Eukaryota</taxon>
        <taxon>Fungi</taxon>
        <taxon>Dikarya</taxon>
        <taxon>Ascomycota</taxon>
        <taxon>Pezizomycotina</taxon>
        <taxon>Dothideomycetes</taxon>
        <taxon>Dothideomycetidae</taxon>
        <taxon>Myriangiales</taxon>
        <taxon>Elsinoaceae</taxon>
        <taxon>Elsinoe</taxon>
    </lineage>
</organism>
<evidence type="ECO:0000256" key="2">
    <source>
        <dbReference type="SAM" id="MobiDB-lite"/>
    </source>
</evidence>